<evidence type="ECO:0000313" key="2">
    <source>
        <dbReference type="Proteomes" id="UP001595711"/>
    </source>
</evidence>
<dbReference type="Proteomes" id="UP001595711">
    <property type="component" value="Unassembled WGS sequence"/>
</dbReference>
<accession>A0ABV7VKY5</accession>
<protein>
    <submittedName>
        <fullName evidence="1">DUF6519 domain-containing protein</fullName>
    </submittedName>
</protein>
<gene>
    <name evidence="1" type="ORF">ACFOOQ_17800</name>
</gene>
<keyword evidence="2" id="KW-1185">Reference proteome</keyword>
<comment type="caution">
    <text evidence="1">The sequence shown here is derived from an EMBL/GenBank/DDBJ whole genome shotgun (WGS) entry which is preliminary data.</text>
</comment>
<name>A0ABV7VKY5_9PROT</name>
<dbReference type="EMBL" id="JBHRYJ010000004">
    <property type="protein sequence ID" value="MFC3677412.1"/>
    <property type="molecule type" value="Genomic_DNA"/>
</dbReference>
<dbReference type="Pfam" id="PF20129">
    <property type="entry name" value="DUF6519"/>
    <property type="match status" value="2"/>
</dbReference>
<dbReference type="InterPro" id="IPR045392">
    <property type="entry name" value="DUF6519"/>
</dbReference>
<sequence>MSGDFSRFQFPTSGLYQTILMQQGRVALDADWNNLQSGQQQHLQQQLVDLVGAAAGPKDAAGFALTPGSNAGLQIGAGRYYVAGILCSCDAAVAWARQPYLPVGSRLPLKAGSYIAYLDVWPRIVNAWQDPALGEVALGGADTAVGLQQVWQLKLLPKADPPPWSAPASPVMTAQVTNSSGLGNWLYRVEVHYGSGTANAANGTFKWSRRNGAVTFGIQAWNDGAVTLAPAAAPLGTQLAVGDWVEFVDDDIVFGQTAVPLWQVAAIDAARNTVTLSSATGKAPAIHPDRHPMLQRWDQQDGAGLVDGTIPIVPGSWLPLEDGITVQFPAAATQPAVAYGDFWTFTARAATGGIDWPADAKGVPLPQPKQGISHNYAQIAALSLSGTAWTVDQDLRVLFGPLAGPGGNGLLEKLAQLEKRLAAAEKQFMGR</sequence>
<dbReference type="RefSeq" id="WP_379728951.1">
    <property type="nucleotide sequence ID" value="NZ_JBHRYJ010000004.1"/>
</dbReference>
<proteinExistence type="predicted"/>
<organism evidence="1 2">
    <name type="scientific">Ferrovibrio xuzhouensis</name>
    <dbReference type="NCBI Taxonomy" id="1576914"/>
    <lineage>
        <taxon>Bacteria</taxon>
        <taxon>Pseudomonadati</taxon>
        <taxon>Pseudomonadota</taxon>
        <taxon>Alphaproteobacteria</taxon>
        <taxon>Rhodospirillales</taxon>
        <taxon>Rhodospirillaceae</taxon>
        <taxon>Ferrovibrio</taxon>
    </lineage>
</organism>
<reference evidence="2" key="1">
    <citation type="journal article" date="2019" name="Int. J. Syst. Evol. Microbiol.">
        <title>The Global Catalogue of Microorganisms (GCM) 10K type strain sequencing project: providing services to taxonomists for standard genome sequencing and annotation.</title>
        <authorList>
            <consortium name="The Broad Institute Genomics Platform"/>
            <consortium name="The Broad Institute Genome Sequencing Center for Infectious Disease"/>
            <person name="Wu L."/>
            <person name="Ma J."/>
        </authorList>
    </citation>
    <scope>NUCLEOTIDE SEQUENCE [LARGE SCALE GENOMIC DNA]</scope>
    <source>
        <strain evidence="2">KCTC 42182</strain>
    </source>
</reference>
<evidence type="ECO:0000313" key="1">
    <source>
        <dbReference type="EMBL" id="MFC3677412.1"/>
    </source>
</evidence>